<gene>
    <name evidence="5" type="ORF">ACIBG2_29855</name>
</gene>
<dbReference type="Gene3D" id="1.10.260.40">
    <property type="entry name" value="lambda repressor-like DNA-binding domains"/>
    <property type="match status" value="1"/>
</dbReference>
<organism evidence="5 6">
    <name type="scientific">Nonomuraea typhae</name>
    <dbReference type="NCBI Taxonomy" id="2603600"/>
    <lineage>
        <taxon>Bacteria</taxon>
        <taxon>Bacillati</taxon>
        <taxon>Actinomycetota</taxon>
        <taxon>Actinomycetes</taxon>
        <taxon>Streptosporangiales</taxon>
        <taxon>Streptosporangiaceae</taxon>
        <taxon>Nonomuraea</taxon>
    </lineage>
</organism>
<dbReference type="CDD" id="cd06267">
    <property type="entry name" value="PBP1_LacI_sugar_binding-like"/>
    <property type="match status" value="1"/>
</dbReference>
<dbReference type="PANTHER" id="PTHR30146">
    <property type="entry name" value="LACI-RELATED TRANSCRIPTIONAL REPRESSOR"/>
    <property type="match status" value="1"/>
</dbReference>
<dbReference type="EMBL" id="JBITGY010000008">
    <property type="protein sequence ID" value="MFI6501620.1"/>
    <property type="molecule type" value="Genomic_DNA"/>
</dbReference>
<comment type="caution">
    <text evidence="5">The sequence shown here is derived from an EMBL/GenBank/DDBJ whole genome shotgun (WGS) entry which is preliminary data.</text>
</comment>
<keyword evidence="6" id="KW-1185">Reference proteome</keyword>
<dbReference type="InterPro" id="IPR000843">
    <property type="entry name" value="HTH_LacI"/>
</dbReference>
<name>A0ABW7Z1B8_9ACTN</name>
<evidence type="ECO:0000313" key="5">
    <source>
        <dbReference type="EMBL" id="MFI6501620.1"/>
    </source>
</evidence>
<evidence type="ECO:0000259" key="4">
    <source>
        <dbReference type="PROSITE" id="PS50932"/>
    </source>
</evidence>
<dbReference type="InterPro" id="IPR046335">
    <property type="entry name" value="LacI/GalR-like_sensor"/>
</dbReference>
<dbReference type="SMART" id="SM00354">
    <property type="entry name" value="HTH_LACI"/>
    <property type="match status" value="1"/>
</dbReference>
<accession>A0ABW7Z1B8</accession>
<keyword evidence="3" id="KW-0804">Transcription</keyword>
<evidence type="ECO:0000256" key="1">
    <source>
        <dbReference type="ARBA" id="ARBA00023015"/>
    </source>
</evidence>
<dbReference type="RefSeq" id="WP_397086306.1">
    <property type="nucleotide sequence ID" value="NZ_JBITGY010000008.1"/>
</dbReference>
<dbReference type="PANTHER" id="PTHR30146:SF109">
    <property type="entry name" value="HTH-TYPE TRANSCRIPTIONAL REGULATOR GALS"/>
    <property type="match status" value="1"/>
</dbReference>
<dbReference type="GO" id="GO:0003677">
    <property type="term" value="F:DNA binding"/>
    <property type="evidence" value="ECO:0007669"/>
    <property type="project" value="UniProtKB-KW"/>
</dbReference>
<dbReference type="SUPFAM" id="SSF47413">
    <property type="entry name" value="lambda repressor-like DNA-binding domains"/>
    <property type="match status" value="1"/>
</dbReference>
<dbReference type="SUPFAM" id="SSF53822">
    <property type="entry name" value="Periplasmic binding protein-like I"/>
    <property type="match status" value="1"/>
</dbReference>
<evidence type="ECO:0000256" key="3">
    <source>
        <dbReference type="ARBA" id="ARBA00023163"/>
    </source>
</evidence>
<feature type="domain" description="HTH lacI-type" evidence="4">
    <location>
        <begin position="1"/>
        <end position="51"/>
    </location>
</feature>
<reference evidence="5 6" key="1">
    <citation type="submission" date="2024-10" db="EMBL/GenBank/DDBJ databases">
        <title>The Natural Products Discovery Center: Release of the First 8490 Sequenced Strains for Exploring Actinobacteria Biosynthetic Diversity.</title>
        <authorList>
            <person name="Kalkreuter E."/>
            <person name="Kautsar S.A."/>
            <person name="Yang D."/>
            <person name="Bader C.D."/>
            <person name="Teijaro C.N."/>
            <person name="Fluegel L."/>
            <person name="Davis C.M."/>
            <person name="Simpson J.R."/>
            <person name="Lauterbach L."/>
            <person name="Steele A.D."/>
            <person name="Gui C."/>
            <person name="Meng S."/>
            <person name="Li G."/>
            <person name="Viehrig K."/>
            <person name="Ye F."/>
            <person name="Su P."/>
            <person name="Kiefer A.F."/>
            <person name="Nichols A."/>
            <person name="Cepeda A.J."/>
            <person name="Yan W."/>
            <person name="Fan B."/>
            <person name="Jiang Y."/>
            <person name="Adhikari A."/>
            <person name="Zheng C.-J."/>
            <person name="Schuster L."/>
            <person name="Cowan T.M."/>
            <person name="Smanski M.J."/>
            <person name="Chevrette M.G."/>
            <person name="De Carvalho L.P.S."/>
            <person name="Shen B."/>
        </authorList>
    </citation>
    <scope>NUCLEOTIDE SEQUENCE [LARGE SCALE GENOMIC DNA]</scope>
    <source>
        <strain evidence="5 6">NPDC050545</strain>
    </source>
</reference>
<keyword evidence="1" id="KW-0805">Transcription regulation</keyword>
<keyword evidence="2 5" id="KW-0238">DNA-binding</keyword>
<dbReference type="InterPro" id="IPR010982">
    <property type="entry name" value="Lambda_DNA-bd_dom_sf"/>
</dbReference>
<dbReference type="Proteomes" id="UP001612741">
    <property type="component" value="Unassembled WGS sequence"/>
</dbReference>
<dbReference type="InterPro" id="IPR028082">
    <property type="entry name" value="Peripla_BP_I"/>
</dbReference>
<dbReference type="Pfam" id="PF13377">
    <property type="entry name" value="Peripla_BP_3"/>
    <property type="match status" value="1"/>
</dbReference>
<dbReference type="Pfam" id="PF00356">
    <property type="entry name" value="LacI"/>
    <property type="match status" value="1"/>
</dbReference>
<proteinExistence type="predicted"/>
<dbReference type="Gene3D" id="3.40.50.2300">
    <property type="match status" value="2"/>
</dbReference>
<dbReference type="PROSITE" id="PS50932">
    <property type="entry name" value="HTH_LACI_2"/>
    <property type="match status" value="1"/>
</dbReference>
<dbReference type="CDD" id="cd01392">
    <property type="entry name" value="HTH_LacI"/>
    <property type="match status" value="1"/>
</dbReference>
<evidence type="ECO:0000256" key="2">
    <source>
        <dbReference type="ARBA" id="ARBA00023125"/>
    </source>
</evidence>
<sequence>MARLAGTSEAVVSYVLNNGPRNVAPHTRERVLRAIDELGYRPNVVARSLRTNRTHTIGLVVPDNANPFFAELAREIEDVAFAHGLTLLLGNAMDDDEREAAYVRTLIDRQVDGLILIPAHGPRTWRSQLAASGVPCIVLDRALDDTPASHLLLDNEDGAHQATRHLLSHGRRRIGCVAGPEDIHPTVDRVAGWARALTEAGLDPSAMPLAHGPFGRRQGYLSGRALLAAEDRPTALFVTSDEQAIGVMRAAAELGLTVPGDVALCSFDGIAASSYTVPALTTMRQPIEDLGRRAVELLAAKIGDPASGGRRVVLTATLIKRGSCGCPDPVGGVDDV</sequence>
<protein>
    <submittedName>
        <fullName evidence="5">LacI family DNA-binding transcriptional regulator</fullName>
    </submittedName>
</protein>
<evidence type="ECO:0000313" key="6">
    <source>
        <dbReference type="Proteomes" id="UP001612741"/>
    </source>
</evidence>